<accession>Q6SHC7</accession>
<protein>
    <submittedName>
        <fullName evidence="1">Uncharacterized protein</fullName>
    </submittedName>
</protein>
<evidence type="ECO:0000313" key="1">
    <source>
        <dbReference type="EMBL" id="AAR37693.1"/>
    </source>
</evidence>
<sequence length="30" mass="3530">MLLTVGHFFHANLTHSFLKSINNKNYLKKL</sequence>
<dbReference type="AlphaFoldDB" id="Q6SHC7"/>
<reference evidence="1" key="2">
    <citation type="submission" date="2003-12" db="EMBL/GenBank/DDBJ databases">
        <title>Monterey Bay Coastal Ocean Microbial Observatory environmental clone sequencing.</title>
        <authorList>
            <person name="DeLong E.F."/>
        </authorList>
    </citation>
    <scope>NUCLEOTIDE SEQUENCE</scope>
</reference>
<gene>
    <name evidence="1" type="ORF">MBMO_EBAC750-02H05.11</name>
</gene>
<name>Q6SHC7_9BACT</name>
<organism evidence="1">
    <name type="scientific">uncultured marine bacterium 440</name>
    <dbReference type="NCBI Taxonomy" id="257390"/>
    <lineage>
        <taxon>Bacteria</taxon>
        <taxon>environmental samples</taxon>
    </lineage>
</organism>
<dbReference type="EMBL" id="AY458637">
    <property type="protein sequence ID" value="AAR37693.1"/>
    <property type="molecule type" value="Genomic_DNA"/>
</dbReference>
<proteinExistence type="predicted"/>
<reference evidence="1" key="1">
    <citation type="submission" date="2003-11" db="EMBL/GenBank/DDBJ databases">
        <authorList>
            <person name="Heidelberg J.F."/>
            <person name="Eisen J.A."/>
            <person name="Nelson W.C."/>
            <person name="DeLong E.F."/>
        </authorList>
    </citation>
    <scope>NUCLEOTIDE SEQUENCE</scope>
</reference>